<sequence>MEQSIRQRCIEFSVKLAEQLRSLLPSNLNVIKMTKVISVGEAFKVLKPFIVGFSLELGFSNDMDSLVTHNENLIRELVSLRFSVPSFPYSNADVERIFNQANIVKSKLTNRMLAQTLNAILLVRFDLKQLVVIRTNFRRAYLH</sequence>
<comment type="caution">
    <text evidence="1">The sequence shown here is derived from an EMBL/GenBank/DDBJ whole genome shotgun (WGS) entry which is preliminary data.</text>
</comment>
<protein>
    <submittedName>
        <fullName evidence="1">Uncharacterized protein</fullName>
    </submittedName>
</protein>
<proteinExistence type="predicted"/>
<accession>A0ABQ9GD50</accession>
<organism evidence="1 2">
    <name type="scientific">Dryococelus australis</name>
    <dbReference type="NCBI Taxonomy" id="614101"/>
    <lineage>
        <taxon>Eukaryota</taxon>
        <taxon>Metazoa</taxon>
        <taxon>Ecdysozoa</taxon>
        <taxon>Arthropoda</taxon>
        <taxon>Hexapoda</taxon>
        <taxon>Insecta</taxon>
        <taxon>Pterygota</taxon>
        <taxon>Neoptera</taxon>
        <taxon>Polyneoptera</taxon>
        <taxon>Phasmatodea</taxon>
        <taxon>Verophasmatodea</taxon>
        <taxon>Anareolatae</taxon>
        <taxon>Phasmatidae</taxon>
        <taxon>Eurycanthinae</taxon>
        <taxon>Dryococelus</taxon>
    </lineage>
</organism>
<evidence type="ECO:0000313" key="2">
    <source>
        <dbReference type="Proteomes" id="UP001159363"/>
    </source>
</evidence>
<keyword evidence="2" id="KW-1185">Reference proteome</keyword>
<evidence type="ECO:0000313" key="1">
    <source>
        <dbReference type="EMBL" id="KAJ8870306.1"/>
    </source>
</evidence>
<dbReference type="EMBL" id="JARBHB010000013">
    <property type="protein sequence ID" value="KAJ8870306.1"/>
    <property type="molecule type" value="Genomic_DNA"/>
</dbReference>
<reference evidence="1 2" key="1">
    <citation type="submission" date="2023-02" db="EMBL/GenBank/DDBJ databases">
        <title>LHISI_Scaffold_Assembly.</title>
        <authorList>
            <person name="Stuart O.P."/>
            <person name="Cleave R."/>
            <person name="Magrath M.J.L."/>
            <person name="Mikheyev A.S."/>
        </authorList>
    </citation>
    <scope>NUCLEOTIDE SEQUENCE [LARGE SCALE GENOMIC DNA]</scope>
    <source>
        <strain evidence="1">Daus_M_001</strain>
        <tissue evidence="1">Leg muscle</tissue>
    </source>
</reference>
<name>A0ABQ9GD50_9NEOP</name>
<gene>
    <name evidence="1" type="ORF">PR048_029327</name>
</gene>
<dbReference type="Proteomes" id="UP001159363">
    <property type="component" value="Chromosome 12"/>
</dbReference>